<dbReference type="Pfam" id="PF00520">
    <property type="entry name" value="Ion_trans"/>
    <property type="match status" value="1"/>
</dbReference>
<keyword evidence="6" id="KW-0175">Coiled coil</keyword>
<dbReference type="VEuPathDB" id="FungiDB:FUN_016863"/>
<sequence>MSSEKIETQNNDTTSIEILDDKDDIRELKGNMQELEDEIENHEKSIYRILKEIPEKDDLWNEIEYHKKSIYRIFVPQYMNDTSSNDDYVVTYSYDHDSFLGWPINIDEKNKLNELQPDVYVKLVPLNNLLPYLDDFVLLSKKIMSLYLYRKHWLIDFNNDRTGDTGFLELENTVNCVDSDNGHDGRDTIGFLPNGDLIQVSLINKKIYKYCLENKPKNKGSWKCSQIYDLKIPKSLRGQYTTLRSSICQEKLFLIVNDHKTLIIQIDLSNMTFERQYISEGFILDVFLCNSDGASFYRKPIIMNKNQTLFAIADDYTYIFSMENGMLILKYNYGEENSPVEFITLEDNSERLVINQHFSLEHKLLDPYQPYYEIDISQDFNKKSVITKSNKKICIDKNGNVCIKNGLELKQLTNKNIYRNSIYYTLFTFKVIQNMLDDIIKQVEIKKVASSKEFVLKHNFKINNEGLCQLYLRNNFNSVTDNVIPNIDYYNDEITLRKSTGKEIKYIKVPHILSYELLNDQNLVLINMRGIDIYSINEFGLKHQYFWHNDEWDRIYKKFIKDHGNKFNASFIDKYYKPLFINVYNSEFNDSKYLIPLSRLNCNDAKEIIEDFINDTVALSRFGLEMLKMAISDKIDYQLIKQLATGIIDNEMAISKFGTEILNIAFKENYHDVVYQTIDKIIKSTQDYSETYMTFISLFLKNLCEYYPDSIVKYILSTSIILSPYCNKIKNSKNTSLYSYSKNIYVKESNMDNNYFKIILSFLKELWIREETQTVSFIVPFPRICEYNDNPWNKFIYEPKSILFCNIDGDHLYNWWNFAAIVDYKWKTFGWIYYYLNWFFYTIFYICYSLASALDQNSIPDSYFKLLFIISIVLGSIFLIFEIRQFLWNTKLYVNDVWNLFVIKSFGIYFAIIIGVAKKVFPFLMLLFFIILGYAQAFFIILKSTNENDDNDPQNLATKYDFINSDGTINNTTKLIQETDSNTNLFNWFPTSLLAVYKILTGDSGSLASWTYRDHHTMTVLLVTFTFFTVIYLLNLFIGLLNIAIEKYNKEEEFLLQKAKIIMEIELFYMFPCWRSDKKWFPDWIYYDVPVTKVRKLINAINNDKAVFDYPPFISKKLEELVVLTNDNKKQNNEEHDDEGNKNNKLVEQKEPTKEELIQQNNLLKKQITDINDLVTEVRKLINAIDNNKKQSNEKHVNKEKQYNKPEKQIEQTNEDLTQQNNVPNQQTDDFDPFSTDEFNPFNLIKKIEGKQSLPPTIIDSVKKLAVEEQNKRLSEKQIEQTNEDLIQQNNKDLTQQNNVPNQQTDDFDPFSTDEFNPFNLIKKIEGQQSLPPTIIDSLKKLAVEEQNKRLSEKQIEQTKEDLTQQNNEDLIQQNNEDLIQQNNEDLIQQNNVPNQQTDDFDPFSTDEFNPFNLTKKIESEQSLFPTIIDSVKKLAIEEQNKRLKEKK</sequence>
<accession>A0A2N0PRL7</accession>
<dbReference type="EMBL" id="LLXJ01000457">
    <property type="protein sequence ID" value="PKC09474.1"/>
    <property type="molecule type" value="Genomic_DNA"/>
</dbReference>
<evidence type="ECO:0000256" key="6">
    <source>
        <dbReference type="SAM" id="Coils"/>
    </source>
</evidence>
<evidence type="ECO:0000256" key="2">
    <source>
        <dbReference type="ARBA" id="ARBA00022692"/>
    </source>
</evidence>
<evidence type="ECO:0000256" key="8">
    <source>
        <dbReference type="SAM" id="Phobius"/>
    </source>
</evidence>
<dbReference type="PANTHER" id="PTHR10582">
    <property type="entry name" value="TRANSIENT RECEPTOR POTENTIAL ION CHANNEL PROTEIN"/>
    <property type="match status" value="1"/>
</dbReference>
<reference evidence="10 11" key="1">
    <citation type="submission" date="2016-04" db="EMBL/GenBank/DDBJ databases">
        <title>Genome analyses suggest a sexual origin of heterokaryosis in a supposedly ancient asexual fungus.</title>
        <authorList>
            <person name="Ropars J."/>
            <person name="Sedzielewska K."/>
            <person name="Noel J."/>
            <person name="Charron P."/>
            <person name="Farinelli L."/>
            <person name="Marton T."/>
            <person name="Kruger M."/>
            <person name="Pelin A."/>
            <person name="Brachmann A."/>
            <person name="Corradi N."/>
        </authorList>
    </citation>
    <scope>NUCLEOTIDE SEQUENCE [LARGE SCALE GENOMIC DNA]</scope>
    <source>
        <strain evidence="10 11">A5</strain>
    </source>
</reference>
<comment type="subcellular location">
    <subcellularLocation>
        <location evidence="1">Membrane</location>
        <topology evidence="1">Multi-pass membrane protein</topology>
    </subcellularLocation>
</comment>
<dbReference type="VEuPathDB" id="FungiDB:RhiirA1_445320"/>
<keyword evidence="2 8" id="KW-0812">Transmembrane</keyword>
<proteinExistence type="predicted"/>
<name>A0A2N0PRL7_9GLOM</name>
<feature type="coiled-coil region" evidence="6">
    <location>
        <begin position="1265"/>
        <end position="1292"/>
    </location>
</feature>
<feature type="transmembrane region" description="Helical" evidence="8">
    <location>
        <begin position="897"/>
        <end position="916"/>
    </location>
</feature>
<feature type="compositionally biased region" description="Basic and acidic residues" evidence="7">
    <location>
        <begin position="1189"/>
        <end position="1210"/>
    </location>
</feature>
<feature type="domain" description="Ion transport" evidence="9">
    <location>
        <begin position="904"/>
        <end position="1052"/>
    </location>
</feature>
<dbReference type="GO" id="GO:0005886">
    <property type="term" value="C:plasma membrane"/>
    <property type="evidence" value="ECO:0007669"/>
    <property type="project" value="TreeGrafter"/>
</dbReference>
<dbReference type="VEuPathDB" id="FungiDB:RhiirFUN_022187"/>
<feature type="transmembrane region" description="Helical" evidence="8">
    <location>
        <begin position="923"/>
        <end position="942"/>
    </location>
</feature>
<comment type="caution">
    <text evidence="10">The sequence shown here is derived from an EMBL/GenBank/DDBJ whole genome shotgun (WGS) entry which is preliminary data.</text>
</comment>
<dbReference type="Gene3D" id="1.10.287.70">
    <property type="match status" value="1"/>
</dbReference>
<evidence type="ECO:0000256" key="4">
    <source>
        <dbReference type="ARBA" id="ARBA00022989"/>
    </source>
</evidence>
<evidence type="ECO:0000313" key="10">
    <source>
        <dbReference type="EMBL" id="PKC09474.1"/>
    </source>
</evidence>
<dbReference type="VEuPathDB" id="FungiDB:FUN_016862"/>
<evidence type="ECO:0000256" key="5">
    <source>
        <dbReference type="ARBA" id="ARBA00023136"/>
    </source>
</evidence>
<dbReference type="VEuPathDB" id="FungiDB:FUN_016861"/>
<reference evidence="10 11" key="2">
    <citation type="submission" date="2017-09" db="EMBL/GenBank/DDBJ databases">
        <title>Extensive intraspecific genome diversity in a model arbuscular mycorrhizal fungus.</title>
        <authorList>
            <person name="Chen E.C."/>
            <person name="Morin E."/>
            <person name="Beaudet D."/>
            <person name="Noel J."/>
            <person name="Ndikumana S."/>
            <person name="Charron P."/>
            <person name="St-Onge C."/>
            <person name="Giorgi J."/>
            <person name="Grigoriev I.V."/>
            <person name="Roux C."/>
            <person name="Martin F.M."/>
            <person name="Corradi N."/>
        </authorList>
    </citation>
    <scope>NUCLEOTIDE SEQUENCE [LARGE SCALE GENOMIC DNA]</scope>
    <source>
        <strain evidence="10 11">A5</strain>
    </source>
</reference>
<evidence type="ECO:0000256" key="1">
    <source>
        <dbReference type="ARBA" id="ARBA00004141"/>
    </source>
</evidence>
<feature type="region of interest" description="Disordered" evidence="7">
    <location>
        <begin position="1130"/>
        <end position="1154"/>
    </location>
</feature>
<feature type="region of interest" description="Disordered" evidence="7">
    <location>
        <begin position="1189"/>
        <end position="1211"/>
    </location>
</feature>
<dbReference type="InterPro" id="IPR024862">
    <property type="entry name" value="TRPV"/>
</dbReference>
<feature type="coiled-coil region" evidence="6">
    <location>
        <begin position="1342"/>
        <end position="1369"/>
    </location>
</feature>
<gene>
    <name evidence="10" type="ORF">RhiirA5_398705</name>
</gene>
<keyword evidence="5 8" id="KW-0472">Membrane</keyword>
<feature type="transmembrane region" description="Helical" evidence="8">
    <location>
        <begin position="831"/>
        <end position="851"/>
    </location>
</feature>
<feature type="coiled-coil region" evidence="6">
    <location>
        <begin position="18"/>
        <end position="52"/>
    </location>
</feature>
<dbReference type="GO" id="GO:0005216">
    <property type="term" value="F:monoatomic ion channel activity"/>
    <property type="evidence" value="ECO:0007669"/>
    <property type="project" value="InterPro"/>
</dbReference>
<feature type="transmembrane region" description="Helical" evidence="8">
    <location>
        <begin position="863"/>
        <end position="881"/>
    </location>
</feature>
<evidence type="ECO:0000259" key="9">
    <source>
        <dbReference type="Pfam" id="PF00520"/>
    </source>
</evidence>
<evidence type="ECO:0000313" key="11">
    <source>
        <dbReference type="Proteomes" id="UP000232722"/>
    </source>
</evidence>
<dbReference type="PANTHER" id="PTHR10582:SF2">
    <property type="entry name" value="INACTIVE"/>
    <property type="match status" value="1"/>
</dbReference>
<feature type="transmembrane region" description="Helical" evidence="8">
    <location>
        <begin position="1020"/>
        <end position="1045"/>
    </location>
</feature>
<evidence type="ECO:0000256" key="7">
    <source>
        <dbReference type="SAM" id="MobiDB-lite"/>
    </source>
</evidence>
<dbReference type="Proteomes" id="UP000232722">
    <property type="component" value="Unassembled WGS sequence"/>
</dbReference>
<dbReference type="GO" id="GO:0098703">
    <property type="term" value="P:calcium ion import across plasma membrane"/>
    <property type="evidence" value="ECO:0007669"/>
    <property type="project" value="TreeGrafter"/>
</dbReference>
<evidence type="ECO:0000256" key="3">
    <source>
        <dbReference type="ARBA" id="ARBA00022737"/>
    </source>
</evidence>
<keyword evidence="4 8" id="KW-1133">Transmembrane helix</keyword>
<dbReference type="InterPro" id="IPR005821">
    <property type="entry name" value="Ion_trans_dom"/>
</dbReference>
<keyword evidence="3" id="KW-0677">Repeat</keyword>
<protein>
    <recommendedName>
        <fullName evidence="9">Ion transport domain-containing protein</fullName>
    </recommendedName>
</protein>
<organism evidence="10 11">
    <name type="scientific">Rhizophagus irregularis</name>
    <dbReference type="NCBI Taxonomy" id="588596"/>
    <lineage>
        <taxon>Eukaryota</taxon>
        <taxon>Fungi</taxon>
        <taxon>Fungi incertae sedis</taxon>
        <taxon>Mucoromycota</taxon>
        <taxon>Glomeromycotina</taxon>
        <taxon>Glomeromycetes</taxon>
        <taxon>Glomerales</taxon>
        <taxon>Glomeraceae</taxon>
        <taxon>Rhizophagus</taxon>
    </lineage>
</organism>